<sequence>MSGHGPNPNAGAPQPLRAFLDGIDMLGRLDGWLGAACLVALTCLMLGEVLLRALSDIFPWVPSDIPVAWEYSSYLMAAAFTFGAAMTLRAGGHIRVTLVVARVSPQVRRWLETVLAALGVAFSGYLAVAMVNFTWRSFTSDQVSISSATPLWIPQALVTFGICLLVMQFVARFFQALFGLPLEDVNMRAGSVAE</sequence>
<evidence type="ECO:0000256" key="6">
    <source>
        <dbReference type="ARBA" id="ARBA00022989"/>
    </source>
</evidence>
<evidence type="ECO:0000259" key="10">
    <source>
        <dbReference type="Pfam" id="PF04290"/>
    </source>
</evidence>
<dbReference type="InterPro" id="IPR055348">
    <property type="entry name" value="DctQ"/>
</dbReference>
<evidence type="ECO:0000256" key="2">
    <source>
        <dbReference type="ARBA" id="ARBA00022448"/>
    </source>
</evidence>
<comment type="function">
    <text evidence="9">Part of the tripartite ATP-independent periplasmic (TRAP) transport system.</text>
</comment>
<dbReference type="Proteomes" id="UP001198862">
    <property type="component" value="Unassembled WGS sequence"/>
</dbReference>
<protein>
    <recommendedName>
        <fullName evidence="9">TRAP transporter small permease protein</fullName>
    </recommendedName>
</protein>
<dbReference type="PANTHER" id="PTHR35011:SF10">
    <property type="entry name" value="TRAP TRANSPORTER SMALL PERMEASE PROTEIN"/>
    <property type="match status" value="1"/>
</dbReference>
<feature type="transmembrane region" description="Helical" evidence="9">
    <location>
        <begin position="151"/>
        <end position="171"/>
    </location>
</feature>
<feature type="domain" description="Tripartite ATP-independent periplasmic transporters DctQ component" evidence="10">
    <location>
        <begin position="42"/>
        <end position="177"/>
    </location>
</feature>
<keyword evidence="2 9" id="KW-0813">Transport</keyword>
<evidence type="ECO:0000256" key="8">
    <source>
        <dbReference type="ARBA" id="ARBA00038436"/>
    </source>
</evidence>
<proteinExistence type="inferred from homology"/>
<accession>A0ABS8L2X9</accession>
<feature type="transmembrane region" description="Helical" evidence="9">
    <location>
        <begin position="110"/>
        <end position="131"/>
    </location>
</feature>
<keyword evidence="7 9" id="KW-0472">Membrane</keyword>
<keyword evidence="4 9" id="KW-0997">Cell inner membrane</keyword>
<dbReference type="Pfam" id="PF04290">
    <property type="entry name" value="DctQ"/>
    <property type="match status" value="1"/>
</dbReference>
<evidence type="ECO:0000256" key="7">
    <source>
        <dbReference type="ARBA" id="ARBA00023136"/>
    </source>
</evidence>
<keyword evidence="6 9" id="KW-1133">Transmembrane helix</keyword>
<evidence type="ECO:0000313" key="12">
    <source>
        <dbReference type="Proteomes" id="UP001198862"/>
    </source>
</evidence>
<evidence type="ECO:0000256" key="4">
    <source>
        <dbReference type="ARBA" id="ARBA00022519"/>
    </source>
</evidence>
<comment type="similarity">
    <text evidence="8 9">Belongs to the TRAP transporter small permease family.</text>
</comment>
<comment type="subcellular location">
    <subcellularLocation>
        <location evidence="1 9">Cell inner membrane</location>
        <topology evidence="1 9">Multi-pass membrane protein</topology>
    </subcellularLocation>
</comment>
<comment type="caution">
    <text evidence="11">The sequence shown here is derived from an EMBL/GenBank/DDBJ whole genome shotgun (WGS) entry which is preliminary data.</text>
</comment>
<dbReference type="RefSeq" id="WP_230554093.1">
    <property type="nucleotide sequence ID" value="NZ_JAJISD010000017.1"/>
</dbReference>
<dbReference type="EMBL" id="JAJISD010000017">
    <property type="protein sequence ID" value="MCC8432674.1"/>
    <property type="molecule type" value="Genomic_DNA"/>
</dbReference>
<dbReference type="PANTHER" id="PTHR35011">
    <property type="entry name" value="2,3-DIKETO-L-GULONATE TRAP TRANSPORTER SMALL PERMEASE PROTEIN YIAM"/>
    <property type="match status" value="1"/>
</dbReference>
<keyword evidence="12" id="KW-1185">Reference proteome</keyword>
<dbReference type="InterPro" id="IPR007387">
    <property type="entry name" value="TRAP_DctQ"/>
</dbReference>
<evidence type="ECO:0000313" key="11">
    <source>
        <dbReference type="EMBL" id="MCC8432674.1"/>
    </source>
</evidence>
<evidence type="ECO:0000256" key="3">
    <source>
        <dbReference type="ARBA" id="ARBA00022475"/>
    </source>
</evidence>
<gene>
    <name evidence="11" type="ORF">LJ725_27190</name>
</gene>
<evidence type="ECO:0000256" key="9">
    <source>
        <dbReference type="RuleBase" id="RU369079"/>
    </source>
</evidence>
<feature type="transmembrane region" description="Helical" evidence="9">
    <location>
        <begin position="32"/>
        <end position="51"/>
    </location>
</feature>
<keyword evidence="5 9" id="KW-0812">Transmembrane</keyword>
<name>A0ABS8L2X9_9HYPH</name>
<reference evidence="11 12" key="1">
    <citation type="submission" date="2021-11" db="EMBL/GenBank/DDBJ databases">
        <authorList>
            <person name="Lee D.-H."/>
            <person name="Kim S.-B."/>
        </authorList>
    </citation>
    <scope>NUCLEOTIDE SEQUENCE [LARGE SCALE GENOMIC DNA]</scope>
    <source>
        <strain evidence="11 12">KCTC 52223</strain>
    </source>
</reference>
<comment type="subunit">
    <text evidence="9">The complex comprises the extracytoplasmic solute receptor protein and the two transmembrane proteins.</text>
</comment>
<evidence type="ECO:0000256" key="1">
    <source>
        <dbReference type="ARBA" id="ARBA00004429"/>
    </source>
</evidence>
<keyword evidence="3" id="KW-1003">Cell membrane</keyword>
<organism evidence="11 12">
    <name type="scientific">Reyranella aquatilis</name>
    <dbReference type="NCBI Taxonomy" id="2035356"/>
    <lineage>
        <taxon>Bacteria</taxon>
        <taxon>Pseudomonadati</taxon>
        <taxon>Pseudomonadota</taxon>
        <taxon>Alphaproteobacteria</taxon>
        <taxon>Hyphomicrobiales</taxon>
        <taxon>Reyranellaceae</taxon>
        <taxon>Reyranella</taxon>
    </lineage>
</organism>
<evidence type="ECO:0000256" key="5">
    <source>
        <dbReference type="ARBA" id="ARBA00022692"/>
    </source>
</evidence>
<feature type="transmembrane region" description="Helical" evidence="9">
    <location>
        <begin position="71"/>
        <end position="90"/>
    </location>
</feature>